<protein>
    <recommendedName>
        <fullName evidence="3">CCHC-type domain-containing protein</fullName>
    </recommendedName>
</protein>
<keyword evidence="1" id="KW-0862">Zinc</keyword>
<feature type="domain" description="CCHC-type" evidence="3">
    <location>
        <begin position="192"/>
        <end position="205"/>
    </location>
</feature>
<dbReference type="PANTHER" id="PTHR46888:SF13">
    <property type="entry name" value="RIBONUCLEASE H"/>
    <property type="match status" value="1"/>
</dbReference>
<evidence type="ECO:0000256" key="2">
    <source>
        <dbReference type="SAM" id="Coils"/>
    </source>
</evidence>
<dbReference type="Proteomes" id="UP000747542">
    <property type="component" value="Unassembled WGS sequence"/>
</dbReference>
<comment type="caution">
    <text evidence="4">The sequence shown here is derived from an EMBL/GenBank/DDBJ whole genome shotgun (WGS) entry which is preliminary data.</text>
</comment>
<dbReference type="InterPro" id="IPR036875">
    <property type="entry name" value="Znf_CCHC_sf"/>
</dbReference>
<dbReference type="SMART" id="SM00343">
    <property type="entry name" value="ZnF_C2HC"/>
    <property type="match status" value="1"/>
</dbReference>
<feature type="non-terminal residue" evidence="4">
    <location>
        <position position="488"/>
    </location>
</feature>
<feature type="non-terminal residue" evidence="4">
    <location>
        <position position="1"/>
    </location>
</feature>
<keyword evidence="5" id="KW-1185">Reference proteome</keyword>
<evidence type="ECO:0000256" key="1">
    <source>
        <dbReference type="PROSITE-ProRule" id="PRU00047"/>
    </source>
</evidence>
<dbReference type="PANTHER" id="PTHR46888">
    <property type="entry name" value="ZINC KNUCKLE DOMAINCONTAINING PROTEIN-RELATED"/>
    <property type="match status" value="1"/>
</dbReference>
<dbReference type="AlphaFoldDB" id="A0A8J5MNI3"/>
<dbReference type="EMBL" id="JAHLQT010035946">
    <property type="protein sequence ID" value="KAG7158003.1"/>
    <property type="molecule type" value="Genomic_DNA"/>
</dbReference>
<keyword evidence="1" id="KW-0479">Metal-binding</keyword>
<gene>
    <name evidence="4" type="ORF">Hamer_G014883</name>
</gene>
<accession>A0A8J5MNI3</accession>
<organism evidence="4 5">
    <name type="scientific">Homarus americanus</name>
    <name type="common">American lobster</name>
    <dbReference type="NCBI Taxonomy" id="6706"/>
    <lineage>
        <taxon>Eukaryota</taxon>
        <taxon>Metazoa</taxon>
        <taxon>Ecdysozoa</taxon>
        <taxon>Arthropoda</taxon>
        <taxon>Crustacea</taxon>
        <taxon>Multicrustacea</taxon>
        <taxon>Malacostraca</taxon>
        <taxon>Eumalacostraca</taxon>
        <taxon>Eucarida</taxon>
        <taxon>Decapoda</taxon>
        <taxon>Pleocyemata</taxon>
        <taxon>Astacidea</taxon>
        <taxon>Nephropoidea</taxon>
        <taxon>Nephropidae</taxon>
        <taxon>Homarus</taxon>
    </lineage>
</organism>
<evidence type="ECO:0000259" key="3">
    <source>
        <dbReference type="PROSITE" id="PS50158"/>
    </source>
</evidence>
<dbReference type="SUPFAM" id="SSF57756">
    <property type="entry name" value="Retrovirus zinc finger-like domains"/>
    <property type="match status" value="1"/>
</dbReference>
<evidence type="ECO:0000313" key="5">
    <source>
        <dbReference type="Proteomes" id="UP000747542"/>
    </source>
</evidence>
<dbReference type="InterPro" id="IPR001878">
    <property type="entry name" value="Znf_CCHC"/>
</dbReference>
<keyword evidence="1" id="KW-0863">Zinc-finger</keyword>
<dbReference type="PROSITE" id="PS50158">
    <property type="entry name" value="ZF_CCHC"/>
    <property type="match status" value="1"/>
</dbReference>
<dbReference type="GO" id="GO:0008270">
    <property type="term" value="F:zinc ion binding"/>
    <property type="evidence" value="ECO:0007669"/>
    <property type="project" value="UniProtKB-KW"/>
</dbReference>
<evidence type="ECO:0000313" key="4">
    <source>
        <dbReference type="EMBL" id="KAG7158003.1"/>
    </source>
</evidence>
<dbReference type="GO" id="GO:0003676">
    <property type="term" value="F:nucleic acid binding"/>
    <property type="evidence" value="ECO:0007669"/>
    <property type="project" value="InterPro"/>
</dbReference>
<feature type="coiled-coil region" evidence="2">
    <location>
        <begin position="25"/>
        <end position="90"/>
    </location>
</feature>
<proteinExistence type="predicted"/>
<reference evidence="4" key="1">
    <citation type="journal article" date="2021" name="Sci. Adv.">
        <title>The American lobster genome reveals insights on longevity, neural, and immune adaptations.</title>
        <authorList>
            <person name="Polinski J.M."/>
            <person name="Zimin A.V."/>
            <person name="Clark K.F."/>
            <person name="Kohn A.B."/>
            <person name="Sadowski N."/>
            <person name="Timp W."/>
            <person name="Ptitsyn A."/>
            <person name="Khanna P."/>
            <person name="Romanova D.Y."/>
            <person name="Williams P."/>
            <person name="Greenwood S.J."/>
            <person name="Moroz L.L."/>
            <person name="Walt D.R."/>
            <person name="Bodnar A.G."/>
        </authorList>
    </citation>
    <scope>NUCLEOTIDE SEQUENCE</scope>
    <source>
        <strain evidence="4">GMGI-L3</strain>
    </source>
</reference>
<name>A0A8J5MNI3_HOMAM</name>
<keyword evidence="2" id="KW-0175">Coiled coil</keyword>
<sequence length="488" mass="52925">LLGDSVDISLREDHGEASQVNVVESRSVTDELRLLESQIKLKEAEAIARRVGICQAEAKAKEVGIRQAEAEAKEAEVKAKESDSENLRLRIQLCQNNPSSTDGLTPRSSFPHYNPAHREFSTIEEAAKHADGYVLRHGRTNKDVIPPQVQRTFNPSLHRARQGNTNSNFVRDRRSWTRSPPNGASKFSTYSCSYCGKPGHKAEDCWTRLQLNTGKPAMIVTEETNTSPVGVMADLSKADSMPIGMVFTKGVVRESAVSVLASRDFDLFQESFAEDPDVGTFSPFLSQGTEEVGVETPVTILRDSGCLQTLIKESVVAARKTDKYVVLGSLWGQGVVPLVLVRVKSSCFSGIANVAFVHELPVAGVDLILGNDLAGGQMGNVTSPPVLLEKPESTAELQQLEDDMPGVSPLCAVTRSMSMTKDHNATPVVDDSLSLEGLFANPIASQDISSAVNAGTRRVALIAAQEQDDSLRLLFDSANDSGHTTRYF</sequence>